<gene>
    <name evidence="12" type="ORF">ISG29_03770</name>
</gene>
<evidence type="ECO:0000256" key="6">
    <source>
        <dbReference type="ARBA" id="ARBA00022840"/>
    </source>
</evidence>
<keyword evidence="8 10" id="KW-0472">Membrane</keyword>
<feature type="transmembrane region" description="Helical" evidence="10">
    <location>
        <begin position="285"/>
        <end position="316"/>
    </location>
</feature>
<keyword evidence="13" id="KW-1185">Reference proteome</keyword>
<keyword evidence="5" id="KW-0547">Nucleotide-binding</keyword>
<dbReference type="Gene3D" id="3.40.50.300">
    <property type="entry name" value="P-loop containing nucleotide triphosphate hydrolases"/>
    <property type="match status" value="1"/>
</dbReference>
<evidence type="ECO:0000256" key="4">
    <source>
        <dbReference type="ARBA" id="ARBA00022692"/>
    </source>
</evidence>
<keyword evidence="7 10" id="KW-1133">Transmembrane helix</keyword>
<dbReference type="Proteomes" id="UP000656804">
    <property type="component" value="Unassembled WGS sequence"/>
</dbReference>
<keyword evidence="2" id="KW-0813">Transport</keyword>
<dbReference type="GO" id="GO:0015658">
    <property type="term" value="F:branched-chain amino acid transmembrane transporter activity"/>
    <property type="evidence" value="ECO:0007669"/>
    <property type="project" value="InterPro"/>
</dbReference>
<dbReference type="InterPro" id="IPR051120">
    <property type="entry name" value="ABC_AA/LPS_Transport"/>
</dbReference>
<dbReference type="RefSeq" id="WP_194501970.1">
    <property type="nucleotide sequence ID" value="NZ_JADIVZ010000001.1"/>
</dbReference>
<evidence type="ECO:0000256" key="8">
    <source>
        <dbReference type="ARBA" id="ARBA00023136"/>
    </source>
</evidence>
<evidence type="ECO:0000256" key="2">
    <source>
        <dbReference type="ARBA" id="ARBA00022448"/>
    </source>
</evidence>
<dbReference type="PANTHER" id="PTHR45772">
    <property type="entry name" value="CONSERVED COMPONENT OF ABC TRANSPORTER FOR NATURAL AMINO ACIDS-RELATED"/>
    <property type="match status" value="1"/>
</dbReference>
<dbReference type="EMBL" id="JADIVZ010000001">
    <property type="protein sequence ID" value="MBF4160793.1"/>
    <property type="molecule type" value="Genomic_DNA"/>
</dbReference>
<dbReference type="InterPro" id="IPR043428">
    <property type="entry name" value="LivM-like"/>
</dbReference>
<dbReference type="Pfam" id="PF00005">
    <property type="entry name" value="ABC_tran"/>
    <property type="match status" value="1"/>
</dbReference>
<dbReference type="SUPFAM" id="SSF52540">
    <property type="entry name" value="P-loop containing nucleoside triphosphate hydrolases"/>
    <property type="match status" value="1"/>
</dbReference>
<feature type="transmembrane region" description="Helical" evidence="10">
    <location>
        <begin position="336"/>
        <end position="356"/>
    </location>
</feature>
<feature type="transmembrane region" description="Helical" evidence="10">
    <location>
        <begin position="60"/>
        <end position="81"/>
    </location>
</feature>
<keyword evidence="3" id="KW-1003">Cell membrane</keyword>
<evidence type="ECO:0000256" key="10">
    <source>
        <dbReference type="SAM" id="Phobius"/>
    </source>
</evidence>
<dbReference type="InterPro" id="IPR003593">
    <property type="entry name" value="AAA+_ATPase"/>
</dbReference>
<feature type="transmembrane region" description="Helical" evidence="10">
    <location>
        <begin position="197"/>
        <end position="220"/>
    </location>
</feature>
<dbReference type="Pfam" id="PF02653">
    <property type="entry name" value="BPD_transp_2"/>
    <property type="match status" value="1"/>
</dbReference>
<reference evidence="12" key="1">
    <citation type="submission" date="2020-11" db="EMBL/GenBank/DDBJ databases">
        <title>Nocardioides sp. CBS4Y-1, whole genome shotgun sequence.</title>
        <authorList>
            <person name="Tuo L."/>
        </authorList>
    </citation>
    <scope>NUCLEOTIDE SEQUENCE</scope>
    <source>
        <strain evidence="12">CBS4Y-1</strain>
    </source>
</reference>
<evidence type="ECO:0000256" key="3">
    <source>
        <dbReference type="ARBA" id="ARBA00022475"/>
    </source>
</evidence>
<feature type="region of interest" description="Disordered" evidence="9">
    <location>
        <begin position="1"/>
        <end position="20"/>
    </location>
</feature>
<feature type="compositionally biased region" description="Polar residues" evidence="9">
    <location>
        <begin position="1"/>
        <end position="13"/>
    </location>
</feature>
<evidence type="ECO:0000256" key="1">
    <source>
        <dbReference type="ARBA" id="ARBA00004651"/>
    </source>
</evidence>
<feature type="transmembrane region" description="Helical" evidence="10">
    <location>
        <begin position="257"/>
        <end position="278"/>
    </location>
</feature>
<dbReference type="Pfam" id="PF12399">
    <property type="entry name" value="BCA_ABC_TP_C"/>
    <property type="match status" value="1"/>
</dbReference>
<evidence type="ECO:0000313" key="12">
    <source>
        <dbReference type="EMBL" id="MBF4160793.1"/>
    </source>
</evidence>
<dbReference type="InterPro" id="IPR027417">
    <property type="entry name" value="P-loop_NTPase"/>
</dbReference>
<dbReference type="CDD" id="cd06581">
    <property type="entry name" value="TM_PBP1_LivM_like"/>
    <property type="match status" value="1"/>
</dbReference>
<evidence type="ECO:0000256" key="5">
    <source>
        <dbReference type="ARBA" id="ARBA00022741"/>
    </source>
</evidence>
<feature type="transmembrane region" description="Helical" evidence="10">
    <location>
        <begin position="145"/>
        <end position="163"/>
    </location>
</feature>
<feature type="transmembrane region" description="Helical" evidence="10">
    <location>
        <begin position="115"/>
        <end position="138"/>
    </location>
</feature>
<dbReference type="InterPro" id="IPR001851">
    <property type="entry name" value="ABC_transp_permease"/>
</dbReference>
<feature type="transmembrane region" description="Helical" evidence="10">
    <location>
        <begin position="35"/>
        <end position="54"/>
    </location>
</feature>
<protein>
    <submittedName>
        <fullName evidence="12">Branched-chain amino acid ABC transporter ATP-binding protein/permease</fullName>
    </submittedName>
</protein>
<feature type="transmembrane region" description="Helical" evidence="10">
    <location>
        <begin position="88"/>
        <end position="109"/>
    </location>
</feature>
<evidence type="ECO:0000313" key="13">
    <source>
        <dbReference type="Proteomes" id="UP000656804"/>
    </source>
</evidence>
<keyword evidence="6 12" id="KW-0067">ATP-binding</keyword>
<dbReference type="InterPro" id="IPR032823">
    <property type="entry name" value="BCA_ABC_TP_C"/>
</dbReference>
<dbReference type="PROSITE" id="PS50893">
    <property type="entry name" value="ABC_TRANSPORTER_2"/>
    <property type="match status" value="1"/>
</dbReference>
<comment type="subcellular location">
    <subcellularLocation>
        <location evidence="1">Cell membrane</location>
        <topology evidence="1">Multi-pass membrane protein</topology>
    </subcellularLocation>
</comment>
<proteinExistence type="predicted"/>
<keyword evidence="4 10" id="KW-0812">Transmembrane</keyword>
<dbReference type="GO" id="GO:0005886">
    <property type="term" value="C:plasma membrane"/>
    <property type="evidence" value="ECO:0007669"/>
    <property type="project" value="UniProtKB-SubCell"/>
</dbReference>
<dbReference type="GO" id="GO:0016887">
    <property type="term" value="F:ATP hydrolysis activity"/>
    <property type="evidence" value="ECO:0007669"/>
    <property type="project" value="InterPro"/>
</dbReference>
<sequence>MKPTNSPRTTAQRWTGRRPGRRHAGLRIGALQRDLLFLVAAAVVAALAILPGRTGEGTSIATMQLVGQMAAMIVAAIGLNLVAGLTRLVSLGQGAFYALGAYAFSYLLLDVGLPALPAMLVTVLGCAGVGAVVALGSLRLRGPEFTMITLALAVLVQQILLRWPELGAASGYPNPLQHGTGLLDPVSVLGFEFDPPLTGGVVATAMVPIAVITVVALVLYRNLCRSAWGRSLRAVGESDMLAAHLGVNVFWRKTAALALSSALGAVGGIFYVLIYAHVQPESFDLFLSISILLAVLLGGGGTVLGPVIGSAVIVWLQQSQVLDGVTSFEQEHLSSSWYLSTPGLLGVLLILVLFLMPQGITGTLAKLWSHRAGQTTSVETEPGIAGGGDERRVVRLLEQPDQMRDGAQALLLTDVTKRFGGLVAVDALDLSVDYGSVHAIIGPNGAGKSTVANLVTGVYRPGSGSVAFEGTELSTRRPHDIARLGVARTFQTPQLFSSETVLENVKAGFADTASLPWWKASLKPPGQYRREAELDRDARALLARVGLAHDERTLAGALAYGKARALEIARALARQPRLLILDEPAAGLNSTEVAVLGELLMELRRDGMALVVVEHHMDLVASVADVVTCMAEGRVLARGTAAEVLADQEVVAAYLGRPAEDGGETLTDPRPAGGGQA</sequence>
<name>A0A930Y9W4_9ACTN</name>
<evidence type="ECO:0000256" key="7">
    <source>
        <dbReference type="ARBA" id="ARBA00022989"/>
    </source>
</evidence>
<feature type="domain" description="ABC transporter" evidence="11">
    <location>
        <begin position="410"/>
        <end position="657"/>
    </location>
</feature>
<accession>A0A930Y9W4</accession>
<organism evidence="12 13">
    <name type="scientific">Nocardioides acrostichi</name>
    <dbReference type="NCBI Taxonomy" id="2784339"/>
    <lineage>
        <taxon>Bacteria</taxon>
        <taxon>Bacillati</taxon>
        <taxon>Actinomycetota</taxon>
        <taxon>Actinomycetes</taxon>
        <taxon>Propionibacteriales</taxon>
        <taxon>Nocardioidaceae</taxon>
        <taxon>Nocardioides</taxon>
    </lineage>
</organism>
<dbReference type="FunFam" id="3.40.50.300:FF:000421">
    <property type="entry name" value="Branched-chain amino acid ABC transporter ATP-binding protein"/>
    <property type="match status" value="1"/>
</dbReference>
<comment type="caution">
    <text evidence="12">The sequence shown here is derived from an EMBL/GenBank/DDBJ whole genome shotgun (WGS) entry which is preliminary data.</text>
</comment>
<dbReference type="AlphaFoldDB" id="A0A930Y9W4"/>
<dbReference type="InterPro" id="IPR003439">
    <property type="entry name" value="ABC_transporter-like_ATP-bd"/>
</dbReference>
<dbReference type="SMART" id="SM00382">
    <property type="entry name" value="AAA"/>
    <property type="match status" value="1"/>
</dbReference>
<dbReference type="CDD" id="cd03219">
    <property type="entry name" value="ABC_Mj1267_LivG_branched"/>
    <property type="match status" value="1"/>
</dbReference>
<evidence type="ECO:0000256" key="9">
    <source>
        <dbReference type="SAM" id="MobiDB-lite"/>
    </source>
</evidence>
<evidence type="ECO:0000259" key="11">
    <source>
        <dbReference type="PROSITE" id="PS50893"/>
    </source>
</evidence>
<dbReference type="PANTHER" id="PTHR45772:SF2">
    <property type="entry name" value="ABC TRANSPORTER ATP-BINDING PROTEIN"/>
    <property type="match status" value="1"/>
</dbReference>
<dbReference type="GO" id="GO:0005524">
    <property type="term" value="F:ATP binding"/>
    <property type="evidence" value="ECO:0007669"/>
    <property type="project" value="UniProtKB-KW"/>
</dbReference>